<comment type="caution">
    <text evidence="1">The sequence shown here is derived from an EMBL/GenBank/DDBJ whole genome shotgun (WGS) entry which is preliminary data.</text>
</comment>
<organism evidence="1 2">
    <name type="scientific">Caballeronia arationis</name>
    <dbReference type="NCBI Taxonomy" id="1777142"/>
    <lineage>
        <taxon>Bacteria</taxon>
        <taxon>Pseudomonadati</taxon>
        <taxon>Pseudomonadota</taxon>
        <taxon>Betaproteobacteria</taxon>
        <taxon>Burkholderiales</taxon>
        <taxon>Burkholderiaceae</taxon>
        <taxon>Caballeronia</taxon>
    </lineage>
</organism>
<sequence>MTKVIDKISRSQCRRLTRNRDTRRRSPIGQQIVELLLKTQPVIEIAALDTDVRETVRLEALHQTGIWYYG</sequence>
<accession>A0A7Z7I638</accession>
<evidence type="ECO:0000313" key="2">
    <source>
        <dbReference type="Proteomes" id="UP000219522"/>
    </source>
</evidence>
<proteinExistence type="predicted"/>
<dbReference type="EMBL" id="OCSU01000001">
    <property type="protein sequence ID" value="SOE66828.1"/>
    <property type="molecule type" value="Genomic_DNA"/>
</dbReference>
<gene>
    <name evidence="1" type="ORF">SAMN05446927_3157</name>
</gene>
<name>A0A7Z7I638_9BURK</name>
<dbReference type="RefSeq" id="WP_097189897.1">
    <property type="nucleotide sequence ID" value="NZ_OCSU01000001.1"/>
</dbReference>
<keyword evidence="2" id="KW-1185">Reference proteome</keyword>
<reference evidence="1 2" key="1">
    <citation type="submission" date="2017-09" db="EMBL/GenBank/DDBJ databases">
        <authorList>
            <person name="Varghese N."/>
            <person name="Submissions S."/>
        </authorList>
    </citation>
    <scope>NUCLEOTIDE SEQUENCE [LARGE SCALE GENOMIC DNA]</scope>
    <source>
        <strain evidence="1 2">OK806</strain>
    </source>
</reference>
<dbReference type="AlphaFoldDB" id="A0A7Z7I638"/>
<dbReference type="Proteomes" id="UP000219522">
    <property type="component" value="Unassembled WGS sequence"/>
</dbReference>
<protein>
    <submittedName>
        <fullName evidence="1">Uncharacterized protein</fullName>
    </submittedName>
</protein>
<evidence type="ECO:0000313" key="1">
    <source>
        <dbReference type="EMBL" id="SOE66828.1"/>
    </source>
</evidence>